<organism evidence="1 2">
    <name type="scientific">Ignelater luminosus</name>
    <name type="common">Cucubano</name>
    <name type="synonym">Pyrophorus luminosus</name>
    <dbReference type="NCBI Taxonomy" id="2038154"/>
    <lineage>
        <taxon>Eukaryota</taxon>
        <taxon>Metazoa</taxon>
        <taxon>Ecdysozoa</taxon>
        <taxon>Arthropoda</taxon>
        <taxon>Hexapoda</taxon>
        <taxon>Insecta</taxon>
        <taxon>Pterygota</taxon>
        <taxon>Neoptera</taxon>
        <taxon>Endopterygota</taxon>
        <taxon>Coleoptera</taxon>
        <taxon>Polyphaga</taxon>
        <taxon>Elateriformia</taxon>
        <taxon>Elateroidea</taxon>
        <taxon>Elateridae</taxon>
        <taxon>Agrypninae</taxon>
        <taxon>Pyrophorini</taxon>
        <taxon>Ignelater</taxon>
    </lineage>
</organism>
<accession>A0A8K0DL25</accession>
<evidence type="ECO:0000313" key="2">
    <source>
        <dbReference type="Proteomes" id="UP000801492"/>
    </source>
</evidence>
<comment type="caution">
    <text evidence="1">The sequence shown here is derived from an EMBL/GenBank/DDBJ whole genome shotgun (WGS) entry which is preliminary data.</text>
</comment>
<evidence type="ECO:0000313" key="1">
    <source>
        <dbReference type="EMBL" id="KAF2906034.1"/>
    </source>
</evidence>
<sequence length="376" mass="43542">MLERIISLLSIKKIECEQVCECTCSLLNLQKKHYDLMDNSILVEPHSFTDSNRTIVELQKQSQRTPVPQYRRHVGQSNPYLNFFRRSEETAAIWYPKSTPQLDSMPLIEKAKIVTELIAIDFVKWLRRLQGMNKQSDMMNSESVTSIFIDAFGMTARDAPNKNDKKRDTRRFTRPANVNKIRREDKRKQVKEEPSMDISEVMKMFEIGVNNEAATSMAISVKEISSVSKSIADYQGIPEVASRRQLHSYLEKDIKQSRKKPKSVAFGRCLPNDLRYKPASLTYSTYKFQAEQHKKKITTLKRLWNSISDLHSARSYACWLMGHPEICAPNLLLKLYLETEKSSHHSRESQTSVGSRATHMEEVNFKMGQIIPKKFK</sequence>
<name>A0A8K0DL25_IGNLU</name>
<dbReference type="OrthoDB" id="6755972at2759"/>
<dbReference type="AlphaFoldDB" id="A0A8K0DL25"/>
<dbReference type="Proteomes" id="UP000801492">
    <property type="component" value="Unassembled WGS sequence"/>
</dbReference>
<dbReference type="EMBL" id="VTPC01000035">
    <property type="protein sequence ID" value="KAF2906034.1"/>
    <property type="molecule type" value="Genomic_DNA"/>
</dbReference>
<gene>
    <name evidence="1" type="ORF">ILUMI_00140</name>
</gene>
<reference evidence="1" key="1">
    <citation type="submission" date="2019-08" db="EMBL/GenBank/DDBJ databases">
        <title>The genome of the North American firefly Photinus pyralis.</title>
        <authorList>
            <consortium name="Photinus pyralis genome working group"/>
            <person name="Fallon T.R."/>
            <person name="Sander Lower S.E."/>
            <person name="Weng J.-K."/>
        </authorList>
    </citation>
    <scope>NUCLEOTIDE SEQUENCE</scope>
    <source>
        <strain evidence="1">TRF0915ILg1</strain>
        <tissue evidence="1">Whole body</tissue>
    </source>
</reference>
<protein>
    <submittedName>
        <fullName evidence="1">Uncharacterized protein</fullName>
    </submittedName>
</protein>
<keyword evidence="2" id="KW-1185">Reference proteome</keyword>
<proteinExistence type="predicted"/>